<dbReference type="OrthoDB" id="2130735at2759"/>
<name>W7HL32_9PEZI</name>
<keyword evidence="1" id="KW-0732">Signal</keyword>
<feature type="signal peptide" evidence="1">
    <location>
        <begin position="1"/>
        <end position="19"/>
    </location>
</feature>
<dbReference type="HOGENOM" id="CLU_036301_0_1_1"/>
<dbReference type="EMBL" id="KI966453">
    <property type="protein sequence ID" value="EWC43739.1"/>
    <property type="molecule type" value="Genomic_DNA"/>
</dbReference>
<sequence>MRKPLSLVIGLAIVNSGFGNPVPTYQFPPAPNFQHFDNVTVFVPPASWASHATSYGRTVILNQNCETDAVILSSFTVRPPGMPYLPIMRSTDGGNTWAQISKVYFRATNSSGGGSILQPSLYELPRQVGDLPAGTVLLSGMAVPADRTSTNIEVHASHDNGVTWEYVSTVVSSGPPNTRNGAPCVWEPFVHSIRDQLIVHYSDQSDPLYGQKLAHRNSKDGIVWTKTRNDIIFPDYNLRPGMITMAQMGNNKWIATYEVGNFDAPPASPYAVHYTIADSPEDFAKEKPQLLKAKNTGVIPSASPFVQWTPAGGDNGTVIVSDGSYSQFFINNNWGDPNSWIEVNSGHGIGYTRSLRVMPDESRILVFNGGLYGMSSTIVTAGEYWVPGPAPDPKDNTIAACGSHAKLHQ</sequence>
<evidence type="ECO:0000256" key="1">
    <source>
        <dbReference type="SAM" id="SignalP"/>
    </source>
</evidence>
<accession>W7HL32</accession>
<dbReference type="PANTHER" id="PTHR38792">
    <property type="entry name" value="BNR/ASP-BOX REPEAT DOMAIN PROTEIN (AFU_ORTHOLOGUE AFUA_7G06430)-RELATED"/>
    <property type="match status" value="1"/>
</dbReference>
<evidence type="ECO:0000313" key="2">
    <source>
        <dbReference type="EMBL" id="EWC43739.1"/>
    </source>
</evidence>
<feature type="chain" id="PRO_5004893379" description="Sialidase domain-containing protein" evidence="1">
    <location>
        <begin position="20"/>
        <end position="409"/>
    </location>
</feature>
<dbReference type="PANTHER" id="PTHR38792:SF3">
    <property type="entry name" value="BNR_ASP-BOX REPEAT DOMAIN PROTEIN (AFU_ORTHOLOGUE AFUA_7G06430)-RELATED"/>
    <property type="match status" value="1"/>
</dbReference>
<reference evidence="2 3" key="1">
    <citation type="submission" date="2013-05" db="EMBL/GenBank/DDBJ databases">
        <title>Drechslerella stenobrocha genome reveals carnivorous origination and mechanical trapping mechanism of predatory fungi.</title>
        <authorList>
            <person name="Liu X."/>
            <person name="Zhang W."/>
            <person name="Liu K."/>
        </authorList>
    </citation>
    <scope>NUCLEOTIDE SEQUENCE [LARGE SCALE GENOMIC DNA]</scope>
    <source>
        <strain evidence="2 3">248</strain>
    </source>
</reference>
<organism evidence="2 3">
    <name type="scientific">Drechslerella stenobrocha 248</name>
    <dbReference type="NCBI Taxonomy" id="1043628"/>
    <lineage>
        <taxon>Eukaryota</taxon>
        <taxon>Fungi</taxon>
        <taxon>Dikarya</taxon>
        <taxon>Ascomycota</taxon>
        <taxon>Pezizomycotina</taxon>
        <taxon>Orbiliomycetes</taxon>
        <taxon>Orbiliales</taxon>
        <taxon>Orbiliaceae</taxon>
        <taxon>Drechslerella</taxon>
    </lineage>
</organism>
<protein>
    <recommendedName>
        <fullName evidence="4">Sialidase domain-containing protein</fullName>
    </recommendedName>
</protein>
<gene>
    <name evidence="2" type="ORF">DRE_07357</name>
</gene>
<evidence type="ECO:0008006" key="4">
    <source>
        <dbReference type="Google" id="ProtNLM"/>
    </source>
</evidence>
<evidence type="ECO:0000313" key="3">
    <source>
        <dbReference type="Proteomes" id="UP000024837"/>
    </source>
</evidence>
<dbReference type="CDD" id="cd15482">
    <property type="entry name" value="Sialidase_non-viral"/>
    <property type="match status" value="1"/>
</dbReference>
<dbReference type="SUPFAM" id="SSF110296">
    <property type="entry name" value="Oligoxyloglucan reducing end-specific cellobiohydrolase"/>
    <property type="match status" value="1"/>
</dbReference>
<dbReference type="Gene3D" id="2.120.10.10">
    <property type="match status" value="1"/>
</dbReference>
<proteinExistence type="predicted"/>
<keyword evidence="3" id="KW-1185">Reference proteome</keyword>
<dbReference type="Proteomes" id="UP000024837">
    <property type="component" value="Unassembled WGS sequence"/>
</dbReference>
<dbReference type="AlphaFoldDB" id="W7HL32"/>